<sequence length="352" mass="37826">MAISLDISSLRSSATITAGSAREFLSGVARRRPASAEISSQAGIRGASLRDPTDTLPLAAFTSMLETAAYELGNSALGLELGKEFRTATLGPVVDAMRTAPTLGCAIEDFNRYFPTIQTNTRSALAVSDGTARLAYSILDPTVRFRAQDASFTLAIQHSMLADLVGPSWQPSGVEFRHAAGGDVGRYREHFACPLAFGRAENALLFPARFLSTPLAAADERLHALFKTTLACAMDAQTSRLDFIGSVEAWLAAALCRSATTDIDVVAGDFAMSIRSFQRKLAEHGVAYADVRNDVRSQIARCMLEETDLPVTAIALRLGYSETSAFSRGFKTQVGETPAAYRKRERPAETLA</sequence>
<gene>
    <name evidence="5" type="ORF">GCM10010994_51730</name>
</gene>
<dbReference type="GO" id="GO:0000976">
    <property type="term" value="F:transcription cis-regulatory region binding"/>
    <property type="evidence" value="ECO:0007669"/>
    <property type="project" value="TreeGrafter"/>
</dbReference>
<keyword evidence="6" id="KW-1185">Reference proteome</keyword>
<evidence type="ECO:0000256" key="2">
    <source>
        <dbReference type="ARBA" id="ARBA00023125"/>
    </source>
</evidence>
<dbReference type="EMBL" id="BMGG01000010">
    <property type="protein sequence ID" value="GGC87403.1"/>
    <property type="molecule type" value="Genomic_DNA"/>
</dbReference>
<dbReference type="PROSITE" id="PS01124">
    <property type="entry name" value="HTH_ARAC_FAMILY_2"/>
    <property type="match status" value="1"/>
</dbReference>
<feature type="domain" description="HTH araC/xylS-type" evidence="4">
    <location>
        <begin position="245"/>
        <end position="344"/>
    </location>
</feature>
<dbReference type="InterPro" id="IPR009057">
    <property type="entry name" value="Homeodomain-like_sf"/>
</dbReference>
<name>A0A916XNH5_9HYPH</name>
<proteinExistence type="predicted"/>
<dbReference type="InterPro" id="IPR020449">
    <property type="entry name" value="Tscrpt_reg_AraC-type_HTH"/>
</dbReference>
<dbReference type="PANTHER" id="PTHR47894">
    <property type="entry name" value="HTH-TYPE TRANSCRIPTIONAL REGULATOR GADX"/>
    <property type="match status" value="1"/>
</dbReference>
<accession>A0A916XNH5</accession>
<evidence type="ECO:0000313" key="5">
    <source>
        <dbReference type="EMBL" id="GGC87403.1"/>
    </source>
</evidence>
<dbReference type="InterPro" id="IPR018060">
    <property type="entry name" value="HTH_AraC"/>
</dbReference>
<dbReference type="Pfam" id="PF12833">
    <property type="entry name" value="HTH_18"/>
    <property type="match status" value="1"/>
</dbReference>
<comment type="caution">
    <text evidence="5">The sequence shown here is derived from an EMBL/GenBank/DDBJ whole genome shotgun (WGS) entry which is preliminary data.</text>
</comment>
<keyword evidence="3" id="KW-0804">Transcription</keyword>
<organism evidence="5 6">
    <name type="scientific">Chelatococcus reniformis</name>
    <dbReference type="NCBI Taxonomy" id="1494448"/>
    <lineage>
        <taxon>Bacteria</taxon>
        <taxon>Pseudomonadati</taxon>
        <taxon>Pseudomonadota</taxon>
        <taxon>Alphaproteobacteria</taxon>
        <taxon>Hyphomicrobiales</taxon>
        <taxon>Chelatococcaceae</taxon>
        <taxon>Chelatococcus</taxon>
    </lineage>
</organism>
<dbReference type="Pfam" id="PF12625">
    <property type="entry name" value="Arabinose_bd"/>
    <property type="match status" value="1"/>
</dbReference>
<dbReference type="SUPFAM" id="SSF46689">
    <property type="entry name" value="Homeodomain-like"/>
    <property type="match status" value="1"/>
</dbReference>
<dbReference type="InterPro" id="IPR032687">
    <property type="entry name" value="AraC-type_N"/>
</dbReference>
<dbReference type="GO" id="GO:0005829">
    <property type="term" value="C:cytosol"/>
    <property type="evidence" value="ECO:0007669"/>
    <property type="project" value="TreeGrafter"/>
</dbReference>
<dbReference type="RefSeq" id="WP_244642210.1">
    <property type="nucleotide sequence ID" value="NZ_BMGG01000010.1"/>
</dbReference>
<evidence type="ECO:0000256" key="3">
    <source>
        <dbReference type="ARBA" id="ARBA00023163"/>
    </source>
</evidence>
<dbReference type="Proteomes" id="UP000637002">
    <property type="component" value="Unassembled WGS sequence"/>
</dbReference>
<dbReference type="AlphaFoldDB" id="A0A916XNH5"/>
<dbReference type="SMART" id="SM00342">
    <property type="entry name" value="HTH_ARAC"/>
    <property type="match status" value="1"/>
</dbReference>
<reference evidence="5" key="2">
    <citation type="submission" date="2020-09" db="EMBL/GenBank/DDBJ databases">
        <authorList>
            <person name="Sun Q."/>
            <person name="Zhou Y."/>
        </authorList>
    </citation>
    <scope>NUCLEOTIDE SEQUENCE</scope>
    <source>
        <strain evidence="5">CGMCC 1.12919</strain>
    </source>
</reference>
<dbReference type="PRINTS" id="PR00032">
    <property type="entry name" value="HTHARAC"/>
</dbReference>
<evidence type="ECO:0000256" key="1">
    <source>
        <dbReference type="ARBA" id="ARBA00023015"/>
    </source>
</evidence>
<dbReference type="GO" id="GO:0003700">
    <property type="term" value="F:DNA-binding transcription factor activity"/>
    <property type="evidence" value="ECO:0007669"/>
    <property type="project" value="InterPro"/>
</dbReference>
<dbReference type="Gene3D" id="1.10.10.60">
    <property type="entry name" value="Homeodomain-like"/>
    <property type="match status" value="1"/>
</dbReference>
<keyword evidence="1" id="KW-0805">Transcription regulation</keyword>
<evidence type="ECO:0000259" key="4">
    <source>
        <dbReference type="PROSITE" id="PS01124"/>
    </source>
</evidence>
<evidence type="ECO:0000313" key="6">
    <source>
        <dbReference type="Proteomes" id="UP000637002"/>
    </source>
</evidence>
<reference evidence="5" key="1">
    <citation type="journal article" date="2014" name="Int. J. Syst. Evol. Microbiol.">
        <title>Complete genome sequence of Corynebacterium casei LMG S-19264T (=DSM 44701T), isolated from a smear-ripened cheese.</title>
        <authorList>
            <consortium name="US DOE Joint Genome Institute (JGI-PGF)"/>
            <person name="Walter F."/>
            <person name="Albersmeier A."/>
            <person name="Kalinowski J."/>
            <person name="Ruckert C."/>
        </authorList>
    </citation>
    <scope>NUCLEOTIDE SEQUENCE</scope>
    <source>
        <strain evidence="5">CGMCC 1.12919</strain>
    </source>
</reference>
<protein>
    <submittedName>
        <fullName evidence="5">AraC family transcriptional regulator</fullName>
    </submittedName>
</protein>
<keyword evidence="2" id="KW-0238">DNA-binding</keyword>
<dbReference type="PANTHER" id="PTHR47894:SF4">
    <property type="entry name" value="HTH-TYPE TRANSCRIPTIONAL REGULATOR GADX"/>
    <property type="match status" value="1"/>
</dbReference>